<proteinExistence type="predicted"/>
<reference evidence="5 6" key="1">
    <citation type="submission" date="2013-08" db="EMBL/GenBank/DDBJ databases">
        <authorList>
            <person name="Durkin A.S."/>
            <person name="Haft D.R."/>
            <person name="McCorrison J."/>
            <person name="Torralba M."/>
            <person name="Gillis M."/>
            <person name="Haft D.H."/>
            <person name="Methe B."/>
            <person name="Sutton G."/>
            <person name="Nelson K.E."/>
        </authorList>
    </citation>
    <scope>NUCLEOTIDE SEQUENCE [LARGE SCALE GENOMIC DNA]</scope>
    <source>
        <strain evidence="4 6">ATCC 35536</strain>
        <strain evidence="3 5">VPI DR56BR1116</strain>
    </source>
</reference>
<evidence type="ECO:0008006" key="7">
    <source>
        <dbReference type="Google" id="ProtNLM"/>
    </source>
</evidence>
<organism evidence="3 5">
    <name type="scientific">Treponema socranskii subsp. socranskii VPI DR56BR1116 = ATCC 35536</name>
    <dbReference type="NCBI Taxonomy" id="1125725"/>
    <lineage>
        <taxon>Bacteria</taxon>
        <taxon>Pseudomonadati</taxon>
        <taxon>Spirochaetota</taxon>
        <taxon>Spirochaetia</taxon>
        <taxon>Spirochaetales</taxon>
        <taxon>Treponemataceae</taxon>
        <taxon>Treponema</taxon>
    </lineage>
</organism>
<feature type="compositionally biased region" description="Basic and acidic residues" evidence="1">
    <location>
        <begin position="252"/>
        <end position="349"/>
    </location>
</feature>
<evidence type="ECO:0000313" key="6">
    <source>
        <dbReference type="Proteomes" id="UP000016646"/>
    </source>
</evidence>
<dbReference type="eggNOG" id="COG4372">
    <property type="taxonomic scope" value="Bacteria"/>
</dbReference>
<name>U2L637_TRESO</name>
<comment type="caution">
    <text evidence="3">The sequence shown here is derived from an EMBL/GenBank/DDBJ whole genome shotgun (WGS) entry which is preliminary data.</text>
</comment>
<dbReference type="OrthoDB" id="350069at2"/>
<dbReference type="EMBL" id="AVQI01000072">
    <property type="protein sequence ID" value="ERJ99825.1"/>
    <property type="molecule type" value="Genomic_DNA"/>
</dbReference>
<evidence type="ECO:0000313" key="3">
    <source>
        <dbReference type="EMBL" id="ERF61680.1"/>
    </source>
</evidence>
<dbReference type="AlphaFoldDB" id="U2L637"/>
<dbReference type="STRING" id="1125725.HMPREF1325_0351"/>
<feature type="signal peptide" evidence="2">
    <location>
        <begin position="1"/>
        <end position="24"/>
    </location>
</feature>
<dbReference type="Pfam" id="PF05262">
    <property type="entry name" value="Borrelia_P83"/>
    <property type="match status" value="1"/>
</dbReference>
<dbReference type="RefSeq" id="WP_021329363.1">
    <property type="nucleotide sequence ID" value="NZ_AUZJ01000007.1"/>
</dbReference>
<dbReference type="EMBL" id="AUZJ01000007">
    <property type="protein sequence ID" value="ERF61680.1"/>
    <property type="molecule type" value="Genomic_DNA"/>
</dbReference>
<evidence type="ECO:0000256" key="1">
    <source>
        <dbReference type="SAM" id="MobiDB-lite"/>
    </source>
</evidence>
<dbReference type="Proteomes" id="UP000016646">
    <property type="component" value="Unassembled WGS sequence"/>
</dbReference>
<dbReference type="PATRIC" id="fig|1125725.3.peg.301"/>
<evidence type="ECO:0000313" key="4">
    <source>
        <dbReference type="EMBL" id="ERJ99825.1"/>
    </source>
</evidence>
<dbReference type="InterPro" id="IPR007926">
    <property type="entry name" value="Borrelia_P83"/>
</dbReference>
<dbReference type="Proteomes" id="UP000016412">
    <property type="component" value="Unassembled WGS sequence"/>
</dbReference>
<feature type="region of interest" description="Disordered" evidence="1">
    <location>
        <begin position="235"/>
        <end position="349"/>
    </location>
</feature>
<accession>U2L637</accession>
<keyword evidence="2" id="KW-0732">Signal</keyword>
<feature type="chain" id="PRO_5004630163" description="P83/100 protein" evidence="2">
    <location>
        <begin position="25"/>
        <end position="523"/>
    </location>
</feature>
<sequence>MDNRFVFKIALAFACTAFFVSALAAQVNEPELKSVSGTIEFINYVGPHARIDSLSAIKAIGSSSGRVIARSRDAYMTTGDSGKYYVIHAVDSKEKGKLDADIFFIGKNATVDHIVNLRRIISAYLSAAYNYSERDADTLAVFITVYNAVYRSNIDYFKSRYKNIVTKNLTEKICGLSVRYDEWPGRSQIVIPLYDVNGGLSTVDTSAISDKKVVESMQEDDDRNIESRKQMVDIKEREADKASEQAQSAQKRATEEQKKLDEEKKKNEAAQREAEKAREKAEQNPNDKKAQADADKKEQAADEQQKKTDEQAERTKQAKDEASEAQARADKKETEAQQERKEIAKDQQEVIERDAANARAGAVYGMQLTDERELLSGLVKVNSQTGEVIHASPVTFIRDRTYYPASGGFIAIAGKNAGNGTVKLVILDSVNMEITKESDETVSENSVLARDGKDYYCIIRDGNDWVLAKYDETLKLLLKSKVPLMESSPVSVSDSAIVVTGTNGRIKLLAKSDLTEIPNPVKK</sequence>
<evidence type="ECO:0000256" key="2">
    <source>
        <dbReference type="SAM" id="SignalP"/>
    </source>
</evidence>
<keyword evidence="6" id="KW-1185">Reference proteome</keyword>
<protein>
    <recommendedName>
        <fullName evidence="7">P83/100 protein</fullName>
    </recommendedName>
</protein>
<evidence type="ECO:0000313" key="5">
    <source>
        <dbReference type="Proteomes" id="UP000016412"/>
    </source>
</evidence>
<gene>
    <name evidence="4" type="ORF">HMPREF0860_0573</name>
    <name evidence="3" type="ORF">HMPREF1325_0351</name>
</gene>